<proteinExistence type="predicted"/>
<dbReference type="SUPFAM" id="SSF53448">
    <property type="entry name" value="Nucleotide-diphospho-sugar transferases"/>
    <property type="match status" value="1"/>
</dbReference>
<dbReference type="GO" id="GO:0061602">
    <property type="term" value="F:molybdenum cofactor cytidylyltransferase activity"/>
    <property type="evidence" value="ECO:0007669"/>
    <property type="project" value="UniProtKB-EC"/>
</dbReference>
<evidence type="ECO:0000259" key="2">
    <source>
        <dbReference type="Pfam" id="PF12804"/>
    </source>
</evidence>
<sequence length="191" mass="20441">MGKGEDHKLLATFDGVPLVRKSVLNALACQCSRVYVVTGYRHDDVLEAIGDLPVEVVRNEDYASGMAASLRLGAARAQKDRPDGIVITLADMPAITDRHLDMLIDAFRRNGGAHVVRAVANGSPGNPVILPRLLLDAIQGLEGDVGARRLIDGHDVPRVEVEIGEAALMDVDTVEELHAAGGVLPIRGYPR</sequence>
<dbReference type="PANTHER" id="PTHR43777">
    <property type="entry name" value="MOLYBDENUM COFACTOR CYTIDYLYLTRANSFERASE"/>
    <property type="match status" value="1"/>
</dbReference>
<keyword evidence="3" id="KW-0548">Nucleotidyltransferase</keyword>
<dbReference type="EC" id="2.7.7.76" evidence="3"/>
<dbReference type="PANTHER" id="PTHR43777:SF1">
    <property type="entry name" value="MOLYBDENUM COFACTOR CYTIDYLYLTRANSFERASE"/>
    <property type="match status" value="1"/>
</dbReference>
<keyword evidence="1" id="KW-0460">Magnesium</keyword>
<dbReference type="Pfam" id="PF12804">
    <property type="entry name" value="NTP_transf_3"/>
    <property type="match status" value="1"/>
</dbReference>
<accession>A0A7W6QAE2</accession>
<reference evidence="3 4" key="1">
    <citation type="submission" date="2020-08" db="EMBL/GenBank/DDBJ databases">
        <title>Genomic Encyclopedia of Type Strains, Phase IV (KMG-V): Genome sequencing to study the core and pangenomes of soil and plant-associated prokaryotes.</title>
        <authorList>
            <person name="Whitman W."/>
        </authorList>
    </citation>
    <scope>NUCLEOTIDE SEQUENCE [LARGE SCALE GENOMIC DNA]</scope>
    <source>
        <strain evidence="3 4">SEMIA 4074</strain>
    </source>
</reference>
<evidence type="ECO:0000313" key="4">
    <source>
        <dbReference type="Proteomes" id="UP000524492"/>
    </source>
</evidence>
<gene>
    <name evidence="3" type="ORF">GGD53_003581</name>
</gene>
<name>A0A7W6QAE2_9HYPH</name>
<dbReference type="InterPro" id="IPR029044">
    <property type="entry name" value="Nucleotide-diphossugar_trans"/>
</dbReference>
<protein>
    <submittedName>
        <fullName evidence="3">Molybdenum cofactor cytidylyltransferase</fullName>
        <ecNumber evidence="3">2.7.7.76</ecNumber>
    </submittedName>
</protein>
<evidence type="ECO:0000313" key="3">
    <source>
        <dbReference type="EMBL" id="MBB4193415.1"/>
    </source>
</evidence>
<dbReference type="AlphaFoldDB" id="A0A7W6QAE2"/>
<dbReference type="Gene3D" id="3.90.550.10">
    <property type="entry name" value="Spore Coat Polysaccharide Biosynthesis Protein SpsA, Chain A"/>
    <property type="match status" value="1"/>
</dbReference>
<keyword evidence="4" id="KW-1185">Reference proteome</keyword>
<dbReference type="CDD" id="cd04182">
    <property type="entry name" value="GT_2_like_f"/>
    <property type="match status" value="1"/>
</dbReference>
<keyword evidence="3" id="KW-0808">Transferase</keyword>
<organism evidence="3 4">
    <name type="scientific">Rhizobium aethiopicum</name>
    <dbReference type="NCBI Taxonomy" id="1138170"/>
    <lineage>
        <taxon>Bacteria</taxon>
        <taxon>Pseudomonadati</taxon>
        <taxon>Pseudomonadota</taxon>
        <taxon>Alphaproteobacteria</taxon>
        <taxon>Hyphomicrobiales</taxon>
        <taxon>Rhizobiaceae</taxon>
        <taxon>Rhizobium/Agrobacterium group</taxon>
        <taxon>Rhizobium</taxon>
    </lineage>
</organism>
<dbReference type="EMBL" id="JACIFV010000012">
    <property type="protein sequence ID" value="MBB4193415.1"/>
    <property type="molecule type" value="Genomic_DNA"/>
</dbReference>
<evidence type="ECO:0000256" key="1">
    <source>
        <dbReference type="ARBA" id="ARBA00022842"/>
    </source>
</evidence>
<comment type="caution">
    <text evidence="3">The sequence shown here is derived from an EMBL/GenBank/DDBJ whole genome shotgun (WGS) entry which is preliminary data.</text>
</comment>
<feature type="domain" description="MobA-like NTP transferase" evidence="2">
    <location>
        <begin position="2"/>
        <end position="154"/>
    </location>
</feature>
<dbReference type="InterPro" id="IPR025877">
    <property type="entry name" value="MobA-like_NTP_Trfase"/>
</dbReference>
<dbReference type="Proteomes" id="UP000524492">
    <property type="component" value="Unassembled WGS sequence"/>
</dbReference>